<evidence type="ECO:0000313" key="1">
    <source>
        <dbReference type="EMBL" id="XAM18286.1"/>
    </source>
</evidence>
<protein>
    <recommendedName>
        <fullName evidence="3">Outer membrane beta-barrel protein</fullName>
    </recommendedName>
</protein>
<organism evidence="1 2">
    <name type="scientific">Helicobacter mastomyrinus</name>
    <dbReference type="NCBI Taxonomy" id="287948"/>
    <lineage>
        <taxon>Bacteria</taxon>
        <taxon>Pseudomonadati</taxon>
        <taxon>Campylobacterota</taxon>
        <taxon>Epsilonproteobacteria</taxon>
        <taxon>Campylobacterales</taxon>
        <taxon>Helicobacteraceae</taxon>
        <taxon>Helicobacter</taxon>
    </lineage>
</organism>
<gene>
    <name evidence="1" type="ORF">V3I05_00900</name>
</gene>
<evidence type="ECO:0008006" key="3">
    <source>
        <dbReference type="Google" id="ProtNLM"/>
    </source>
</evidence>
<dbReference type="RefSeq" id="WP_295702304.1">
    <property type="nucleotide sequence ID" value="NZ_CP145316.1"/>
</dbReference>
<dbReference type="EMBL" id="CP145316">
    <property type="protein sequence ID" value="XAM18286.1"/>
    <property type="molecule type" value="Genomic_DNA"/>
</dbReference>
<sequence>MIFISYKVQKSLPQLSLGAIPFFDFEFYVDYYIAGRKYDKPLYMSTGYKRTKYANNSGNTSVFWDLPNVLLIKVRGNIALNSTWIFEYPLAYDIGLSATMVVIDDSNSKYTLSTKSGYGLRLSTRARYYVSKNIFYIRMFMHFKSNGQVMA</sequence>
<evidence type="ECO:0000313" key="2">
    <source>
        <dbReference type="Proteomes" id="UP001434737"/>
    </source>
</evidence>
<proteinExistence type="predicted"/>
<name>A0ABZ3F591_9HELI</name>
<dbReference type="Proteomes" id="UP001434737">
    <property type="component" value="Chromosome"/>
</dbReference>
<accession>A0ABZ3F591</accession>
<reference evidence="1 2" key="1">
    <citation type="submission" date="2024-02" db="EMBL/GenBank/DDBJ databases">
        <title>Genome and pathogenicity analysis of Helicobacter mastomyrinus isolated from mice.</title>
        <authorList>
            <person name="Zhu L."/>
        </authorList>
    </citation>
    <scope>NUCLEOTIDE SEQUENCE [LARGE SCALE GENOMIC DNA]</scope>
    <source>
        <strain evidence="1 2">Hm-17</strain>
    </source>
</reference>
<keyword evidence="2" id="KW-1185">Reference proteome</keyword>